<dbReference type="OrthoDB" id="5596992at2759"/>
<evidence type="ECO:0000259" key="2">
    <source>
        <dbReference type="Pfam" id="PF10307"/>
    </source>
</evidence>
<evidence type="ECO:0000313" key="4">
    <source>
        <dbReference type="Proteomes" id="UP000316270"/>
    </source>
</evidence>
<reference evidence="3 4" key="1">
    <citation type="submission" date="2019-07" db="EMBL/GenBank/DDBJ databases">
        <title>Finished genome of Venturia effusa.</title>
        <authorList>
            <person name="Young C.A."/>
            <person name="Cox M.P."/>
            <person name="Ganley A.R.D."/>
            <person name="David W.J."/>
        </authorList>
    </citation>
    <scope>NUCLEOTIDE SEQUENCE [LARGE SCALE GENOMIC DNA]</scope>
    <source>
        <strain evidence="4">albino</strain>
    </source>
</reference>
<dbReference type="PANTHER" id="PTHR10335:SF23">
    <property type="entry name" value="OB FOLD-CONTAINING PROTEIN, NUCLEIC ACID BINDING"/>
    <property type="match status" value="1"/>
</dbReference>
<dbReference type="GO" id="GO:0031428">
    <property type="term" value="C:box C/D methylation guide snoRNP complex"/>
    <property type="evidence" value="ECO:0007669"/>
    <property type="project" value="TreeGrafter"/>
</dbReference>
<dbReference type="GO" id="GO:0003723">
    <property type="term" value="F:RNA binding"/>
    <property type="evidence" value="ECO:0007669"/>
    <property type="project" value="TreeGrafter"/>
</dbReference>
<feature type="region of interest" description="Disordered" evidence="1">
    <location>
        <begin position="477"/>
        <end position="608"/>
    </location>
</feature>
<feature type="compositionally biased region" description="Polar residues" evidence="1">
    <location>
        <begin position="496"/>
        <end position="517"/>
    </location>
</feature>
<dbReference type="EMBL" id="CP042190">
    <property type="protein sequence ID" value="QDS71460.1"/>
    <property type="molecule type" value="Genomic_DNA"/>
</dbReference>
<dbReference type="Pfam" id="PF10307">
    <property type="entry name" value="HAD_SAK_1"/>
    <property type="match status" value="1"/>
</dbReference>
<dbReference type="PANTHER" id="PTHR10335">
    <property type="entry name" value="RRNA 2-O-METHYLTRANSFERASE FIBRILLARIN"/>
    <property type="match status" value="1"/>
</dbReference>
<feature type="domain" description="Swiss Army Knife RNA repair protein HAD" evidence="2">
    <location>
        <begin position="105"/>
        <end position="310"/>
    </location>
</feature>
<dbReference type="GO" id="GO:0008649">
    <property type="term" value="F:rRNA methyltransferase activity"/>
    <property type="evidence" value="ECO:0007669"/>
    <property type="project" value="TreeGrafter"/>
</dbReference>
<dbReference type="GO" id="GO:0032040">
    <property type="term" value="C:small-subunit processome"/>
    <property type="evidence" value="ECO:0007669"/>
    <property type="project" value="TreeGrafter"/>
</dbReference>
<feature type="compositionally biased region" description="Gly residues" evidence="1">
    <location>
        <begin position="546"/>
        <end position="567"/>
    </location>
</feature>
<gene>
    <name evidence="3" type="ORF">FKW77_003966</name>
</gene>
<dbReference type="Proteomes" id="UP000316270">
    <property type="component" value="Chromosome 6"/>
</dbReference>
<dbReference type="GO" id="GO:0000494">
    <property type="term" value="P:box C/D sno(s)RNA 3'-end processing"/>
    <property type="evidence" value="ECO:0007669"/>
    <property type="project" value="TreeGrafter"/>
</dbReference>
<name>A0A517L755_9PEZI</name>
<dbReference type="GO" id="GO:1990259">
    <property type="term" value="F:histone H2AQ104 methyltransferase activity"/>
    <property type="evidence" value="ECO:0007669"/>
    <property type="project" value="TreeGrafter"/>
</dbReference>
<accession>A0A517L755</accession>
<protein>
    <recommendedName>
        <fullName evidence="2">Swiss Army Knife RNA repair protein HAD domain-containing protein</fullName>
    </recommendedName>
</protein>
<proteinExistence type="predicted"/>
<organism evidence="3 4">
    <name type="scientific">Venturia effusa</name>
    <dbReference type="NCBI Taxonomy" id="50376"/>
    <lineage>
        <taxon>Eukaryota</taxon>
        <taxon>Fungi</taxon>
        <taxon>Dikarya</taxon>
        <taxon>Ascomycota</taxon>
        <taxon>Pezizomycotina</taxon>
        <taxon>Dothideomycetes</taxon>
        <taxon>Pleosporomycetidae</taxon>
        <taxon>Venturiales</taxon>
        <taxon>Venturiaceae</taxon>
        <taxon>Venturia</taxon>
    </lineage>
</organism>
<evidence type="ECO:0000256" key="1">
    <source>
        <dbReference type="SAM" id="MobiDB-lite"/>
    </source>
</evidence>
<sequence>MRLRIPCRLLAQLQNTVSAKKFHRSAIKPGPSLVYDREPRQQRVVHSSVMVGDYAHSTSNGTSSNTTYTPTALKRWSCDDDHPLPPVSQIKAIHIYDFDNTLFASPLPNKHLWDQASIGTLMNEKTLVNGGWFHDNGILGTTGEGIEKEEPKAWEGWWNENVAKLCELSHEQTDAFSVLLTGRGEMRFADLIKRMLKSKGLSFDMICLKPATGPANQTFRSTMNFKQVLLTDIVNTYHEAEEIKIYEDRPGHVTQFRDFFSDFNRDLMGPNPRSQRRTITCDVIEIATKATSLDPVAEIAEVQRMINDHNTVYKSGNAPPRTSPLQLESKTINASYLVKPNDVERLAALIPAIAKSNPSVRVLANSIRITVGPASQQILQSLGGIGKRVRFRVTGLGVLENRLWAASVEPVPPNEKIQVLDRPPAVVLGMHQKSNFKELTHIQQWIPIPAAQAIEFETTVGEKVNVSIVSENRAFNHVGQNNRKRPHDNDGAQQDFVGNSSGPAPQSSNKRGNSSANYRGGNQSRGRGRDRRDEGGRGARGRGGHQRGGGGNGNYGRGGRGGRGGGQQQQQQHHRQSGDDFGTQRSGYTDYDAAGGRNDGGSGMYNAY</sequence>
<dbReference type="InterPro" id="IPR018812">
    <property type="entry name" value="SAK_HAD"/>
</dbReference>
<keyword evidence="4" id="KW-1185">Reference proteome</keyword>
<dbReference type="AlphaFoldDB" id="A0A517L755"/>
<feature type="compositionally biased region" description="Gly residues" evidence="1">
    <location>
        <begin position="597"/>
        <end position="608"/>
    </location>
</feature>
<evidence type="ECO:0000313" key="3">
    <source>
        <dbReference type="EMBL" id="QDS71460.1"/>
    </source>
</evidence>